<gene>
    <name evidence="3" type="ORF">RCL2_001050000</name>
    <name evidence="2" type="ORF">RclHR1_11620006</name>
</gene>
<protein>
    <submittedName>
        <fullName evidence="2">Uncharacterized protein</fullName>
    </submittedName>
</protein>
<dbReference type="Proteomes" id="UP000247702">
    <property type="component" value="Unassembled WGS sequence"/>
</dbReference>
<name>A0A2Z6QJY8_9GLOM</name>
<dbReference type="EMBL" id="BLAL01000068">
    <property type="protein sequence ID" value="GES83342.1"/>
    <property type="molecule type" value="Genomic_DNA"/>
</dbReference>
<proteinExistence type="predicted"/>
<reference evidence="2 4" key="1">
    <citation type="submission" date="2017-11" db="EMBL/GenBank/DDBJ databases">
        <title>The genome of Rhizophagus clarus HR1 reveals common genetic basis of auxotrophy among arbuscular mycorrhizal fungi.</title>
        <authorList>
            <person name="Kobayashi Y."/>
        </authorList>
    </citation>
    <scope>NUCLEOTIDE SEQUENCE [LARGE SCALE GENOMIC DNA]</scope>
    <source>
        <strain evidence="2 4">HR1</strain>
    </source>
</reference>
<dbReference type="AlphaFoldDB" id="A0A2Z6QJY8"/>
<accession>A0A2Z6QJY8</accession>
<evidence type="ECO:0000313" key="3">
    <source>
        <dbReference type="EMBL" id="GES83342.1"/>
    </source>
</evidence>
<comment type="caution">
    <text evidence="2">The sequence shown here is derived from an EMBL/GenBank/DDBJ whole genome shotgun (WGS) entry which is preliminary data.</text>
</comment>
<reference evidence="3" key="2">
    <citation type="submission" date="2019-10" db="EMBL/GenBank/DDBJ databases">
        <title>Conservation and host-specific expression of non-tandemly repeated heterogenous ribosome RNA gene in arbuscular mycorrhizal fungi.</title>
        <authorList>
            <person name="Maeda T."/>
            <person name="Kobayashi Y."/>
            <person name="Nakagawa T."/>
            <person name="Ezawa T."/>
            <person name="Yamaguchi K."/>
            <person name="Bino T."/>
            <person name="Nishimoto Y."/>
            <person name="Shigenobu S."/>
            <person name="Kawaguchi M."/>
        </authorList>
    </citation>
    <scope>NUCLEOTIDE SEQUENCE</scope>
    <source>
        <strain evidence="3">HR1</strain>
    </source>
</reference>
<evidence type="ECO:0000313" key="4">
    <source>
        <dbReference type="Proteomes" id="UP000247702"/>
    </source>
</evidence>
<feature type="compositionally biased region" description="Acidic residues" evidence="1">
    <location>
        <begin position="287"/>
        <end position="297"/>
    </location>
</feature>
<dbReference type="EMBL" id="BEXD01000183">
    <property type="protein sequence ID" value="GBB85051.1"/>
    <property type="molecule type" value="Genomic_DNA"/>
</dbReference>
<evidence type="ECO:0000313" key="2">
    <source>
        <dbReference type="EMBL" id="GBB85051.1"/>
    </source>
</evidence>
<evidence type="ECO:0000256" key="1">
    <source>
        <dbReference type="SAM" id="MobiDB-lite"/>
    </source>
</evidence>
<dbReference type="Proteomes" id="UP000615446">
    <property type="component" value="Unassembled WGS sequence"/>
</dbReference>
<dbReference type="OrthoDB" id="2421681at2759"/>
<sequence length="325" mass="37150">MSQKKRPKENRTRTVIRDGLLVQKDKDFLSTSASKFNPIDLEALRVNFVPSTEDNVIPSFEGTVTDLPDFPENYLLPKLRRRFLERHDFDVEKVKSITDKSVRTFVDKLHDTVQNGLLALETSETYTDTLMIHLLVRVVGFDDWPLKLKIHPPYNLYIEDEATVFAEPEFDKHLKNVGPSNEFGELQIAGEILACANENIRRSGQYMDQRLFAIRVISTYFTFYMATIPADYWEELHIGLPESESVEIQRWPRGNGAQTGLDIADPAERKQIIISLLKLREFLLNSEEEVTEEDESEGGTGEEVGEEVVTGEDESEGGTDEEMDE</sequence>
<feature type="region of interest" description="Disordered" evidence="1">
    <location>
        <begin position="287"/>
        <end position="325"/>
    </location>
</feature>
<keyword evidence="4" id="KW-1185">Reference proteome</keyword>
<organism evidence="2 4">
    <name type="scientific">Rhizophagus clarus</name>
    <dbReference type="NCBI Taxonomy" id="94130"/>
    <lineage>
        <taxon>Eukaryota</taxon>
        <taxon>Fungi</taxon>
        <taxon>Fungi incertae sedis</taxon>
        <taxon>Mucoromycota</taxon>
        <taxon>Glomeromycotina</taxon>
        <taxon>Glomeromycetes</taxon>
        <taxon>Glomerales</taxon>
        <taxon>Glomeraceae</taxon>
        <taxon>Rhizophagus</taxon>
    </lineage>
</organism>
<feature type="compositionally biased region" description="Acidic residues" evidence="1">
    <location>
        <begin position="303"/>
        <end position="325"/>
    </location>
</feature>